<reference evidence="2" key="2">
    <citation type="submission" date="2020-09" db="EMBL/GenBank/DDBJ databases">
        <authorList>
            <person name="Sun Q."/>
            <person name="Ohkuma M."/>
        </authorList>
    </citation>
    <scope>NUCLEOTIDE SEQUENCE</scope>
    <source>
        <strain evidence="2">JCM 4059</strain>
    </source>
</reference>
<name>A0A919B0T3_9ACTN</name>
<organism evidence="2 3">
    <name type="scientific">Streptomyces mashuensis</name>
    <dbReference type="NCBI Taxonomy" id="33904"/>
    <lineage>
        <taxon>Bacteria</taxon>
        <taxon>Bacillati</taxon>
        <taxon>Actinomycetota</taxon>
        <taxon>Actinomycetes</taxon>
        <taxon>Kitasatosporales</taxon>
        <taxon>Streptomycetaceae</taxon>
        <taxon>Streptomyces</taxon>
    </lineage>
</organism>
<evidence type="ECO:0008006" key="4">
    <source>
        <dbReference type="Google" id="ProtNLM"/>
    </source>
</evidence>
<dbReference type="SUPFAM" id="SSF53474">
    <property type="entry name" value="alpha/beta-Hydrolases"/>
    <property type="match status" value="1"/>
</dbReference>
<comment type="caution">
    <text evidence="2">The sequence shown here is derived from an EMBL/GenBank/DDBJ whole genome shotgun (WGS) entry which is preliminary data.</text>
</comment>
<evidence type="ECO:0000313" key="2">
    <source>
        <dbReference type="EMBL" id="GHF32847.1"/>
    </source>
</evidence>
<dbReference type="EMBL" id="BNBD01000002">
    <property type="protein sequence ID" value="GHF32847.1"/>
    <property type="molecule type" value="Genomic_DNA"/>
</dbReference>
<dbReference type="Gene3D" id="3.40.50.1820">
    <property type="entry name" value="alpha/beta hydrolase"/>
    <property type="match status" value="1"/>
</dbReference>
<evidence type="ECO:0000256" key="1">
    <source>
        <dbReference type="ARBA" id="ARBA00022801"/>
    </source>
</evidence>
<dbReference type="Proteomes" id="UP000638313">
    <property type="component" value="Unassembled WGS sequence"/>
</dbReference>
<dbReference type="PANTHER" id="PTHR48081">
    <property type="entry name" value="AB HYDROLASE SUPERFAMILY PROTEIN C4A8.06C"/>
    <property type="match status" value="1"/>
</dbReference>
<accession>A0A919B0T3</accession>
<sequence>MPSHVPVIKTLAKGESGKLIDVYQPGERPERPLPVILIWHGLGPDERDILQPLAEEVVARGAVVFASDWRSDAPDGGRADLLNSIRFVLAQAASFGGDPKHFVLAGWSAGAGAAISVALRPELLDGWRPVAAVGIAGHYELPARTTGETPLDDLAATSADPVPIRLVHGRGDIILDVQNSRDFAEALVARGWPVHLDEVATDHAGVIMTEYNLELNRCVPTASPSAVEGGRVTAESLILAAETGAATK</sequence>
<reference evidence="2" key="1">
    <citation type="journal article" date="2014" name="Int. J. Syst. Evol. Microbiol.">
        <title>Complete genome sequence of Corynebacterium casei LMG S-19264T (=DSM 44701T), isolated from a smear-ripened cheese.</title>
        <authorList>
            <consortium name="US DOE Joint Genome Institute (JGI-PGF)"/>
            <person name="Walter F."/>
            <person name="Albersmeier A."/>
            <person name="Kalinowski J."/>
            <person name="Ruckert C."/>
        </authorList>
    </citation>
    <scope>NUCLEOTIDE SEQUENCE</scope>
    <source>
        <strain evidence="2">JCM 4059</strain>
    </source>
</reference>
<dbReference type="AlphaFoldDB" id="A0A919B0T3"/>
<evidence type="ECO:0000313" key="3">
    <source>
        <dbReference type="Proteomes" id="UP000638313"/>
    </source>
</evidence>
<protein>
    <recommendedName>
        <fullName evidence="4">Esterase</fullName>
    </recommendedName>
</protein>
<proteinExistence type="predicted"/>
<keyword evidence="3" id="KW-1185">Reference proteome</keyword>
<keyword evidence="1" id="KW-0378">Hydrolase</keyword>
<dbReference type="InterPro" id="IPR029058">
    <property type="entry name" value="AB_hydrolase_fold"/>
</dbReference>
<dbReference type="GO" id="GO:0016787">
    <property type="term" value="F:hydrolase activity"/>
    <property type="evidence" value="ECO:0007669"/>
    <property type="project" value="UniProtKB-KW"/>
</dbReference>
<gene>
    <name evidence="2" type="ORF">GCM10010218_12390</name>
</gene>
<dbReference type="InterPro" id="IPR050300">
    <property type="entry name" value="GDXG_lipolytic_enzyme"/>
</dbReference>